<feature type="domain" description="Zinc finger DksA/TraR C4-type" evidence="6">
    <location>
        <begin position="83"/>
        <end position="115"/>
    </location>
</feature>
<dbReference type="InterPro" id="IPR000962">
    <property type="entry name" value="Znf_DskA_TraR"/>
</dbReference>
<protein>
    <submittedName>
        <fullName evidence="7">Conjugal transfer protein TraR</fullName>
    </submittedName>
</protein>
<dbReference type="SUPFAM" id="SSF109635">
    <property type="entry name" value="DnaK suppressor protein DksA, alpha-hairpin domain"/>
    <property type="match status" value="1"/>
</dbReference>
<organism evidence="7 8">
    <name type="scientific">Gordonia jacobaea</name>
    <dbReference type="NCBI Taxonomy" id="122202"/>
    <lineage>
        <taxon>Bacteria</taxon>
        <taxon>Bacillati</taxon>
        <taxon>Actinomycetota</taxon>
        <taxon>Actinomycetes</taxon>
        <taxon>Mycobacteriales</taxon>
        <taxon>Gordoniaceae</taxon>
        <taxon>Gordonia</taxon>
    </lineage>
</organism>
<dbReference type="PANTHER" id="PTHR33823">
    <property type="entry name" value="RNA POLYMERASE-BINDING TRANSCRIPTION FACTOR DKSA-RELATED"/>
    <property type="match status" value="1"/>
</dbReference>
<evidence type="ECO:0000313" key="7">
    <source>
        <dbReference type="EMBL" id="KNA93354.1"/>
    </source>
</evidence>
<accession>A0ABR5IID8</accession>
<dbReference type="PROSITE" id="PS51128">
    <property type="entry name" value="ZF_DKSA_2"/>
    <property type="match status" value="1"/>
</dbReference>
<dbReference type="Proteomes" id="UP000037247">
    <property type="component" value="Unassembled WGS sequence"/>
</dbReference>
<sequence>MNSHNQSIETLVAERDRTMDLIESLSARLTAVLEATSDEASDDEHDPEGSTLAVERGQLVAQLQRSRDRLVEIDSAVERVEHGSYGRCETCGEPIDPERLDVLPAARQCIDCARKGSTRRW</sequence>
<gene>
    <name evidence="7" type="ORF">ABW18_02910</name>
</gene>
<dbReference type="InterPro" id="IPR037187">
    <property type="entry name" value="DnaK_N"/>
</dbReference>
<keyword evidence="3" id="KW-0862">Zinc</keyword>
<evidence type="ECO:0000256" key="3">
    <source>
        <dbReference type="ARBA" id="ARBA00022833"/>
    </source>
</evidence>
<evidence type="ECO:0000256" key="4">
    <source>
        <dbReference type="PROSITE-ProRule" id="PRU00510"/>
    </source>
</evidence>
<evidence type="ECO:0000313" key="8">
    <source>
        <dbReference type="Proteomes" id="UP000037247"/>
    </source>
</evidence>
<comment type="caution">
    <text evidence="7">The sequence shown here is derived from an EMBL/GenBank/DDBJ whole genome shotgun (WGS) entry which is preliminary data.</text>
</comment>
<keyword evidence="2" id="KW-0863">Zinc-finger</keyword>
<dbReference type="SUPFAM" id="SSF57716">
    <property type="entry name" value="Glucocorticoid receptor-like (DNA-binding domain)"/>
    <property type="match status" value="1"/>
</dbReference>
<dbReference type="PANTHER" id="PTHR33823:SF4">
    <property type="entry name" value="GENERAL STRESS PROTEIN 16O"/>
    <property type="match status" value="1"/>
</dbReference>
<name>A0ABR5IID8_9ACTN</name>
<dbReference type="Gene3D" id="1.20.120.910">
    <property type="entry name" value="DksA, coiled-coil domain"/>
    <property type="match status" value="1"/>
</dbReference>
<feature type="compositionally biased region" description="Acidic residues" evidence="5">
    <location>
        <begin position="36"/>
        <end position="46"/>
    </location>
</feature>
<feature type="zinc finger region" description="dksA C4-type" evidence="4">
    <location>
        <begin position="88"/>
        <end position="112"/>
    </location>
</feature>
<evidence type="ECO:0000256" key="1">
    <source>
        <dbReference type="ARBA" id="ARBA00022723"/>
    </source>
</evidence>
<evidence type="ECO:0000256" key="2">
    <source>
        <dbReference type="ARBA" id="ARBA00022771"/>
    </source>
</evidence>
<evidence type="ECO:0000259" key="6">
    <source>
        <dbReference type="Pfam" id="PF01258"/>
    </source>
</evidence>
<keyword evidence="1" id="KW-0479">Metal-binding</keyword>
<reference evidence="7 8" key="1">
    <citation type="submission" date="2015-05" db="EMBL/GenBank/DDBJ databases">
        <title>Draft genome sequence of the bacterium Gordonia jacobaea a new member of the Gordonia genus.</title>
        <authorList>
            <person name="Jimenez-Galisteo G."/>
            <person name="Dominguez A."/>
            <person name="Munoz E."/>
            <person name="Vinas M."/>
        </authorList>
    </citation>
    <scope>NUCLEOTIDE SEQUENCE [LARGE SCALE GENOMIC DNA]</scope>
    <source>
        <strain evidence="8">mv1</strain>
    </source>
</reference>
<dbReference type="PROSITE" id="PS01102">
    <property type="entry name" value="ZF_DKSA_1"/>
    <property type="match status" value="1"/>
</dbReference>
<evidence type="ECO:0000256" key="5">
    <source>
        <dbReference type="SAM" id="MobiDB-lite"/>
    </source>
</evidence>
<keyword evidence="8" id="KW-1185">Reference proteome</keyword>
<dbReference type="Pfam" id="PF01258">
    <property type="entry name" value="zf-dskA_traR"/>
    <property type="match status" value="1"/>
</dbReference>
<dbReference type="RefSeq" id="WP_049697435.1">
    <property type="nucleotide sequence ID" value="NZ_JAQDQF010000001.1"/>
</dbReference>
<dbReference type="EMBL" id="LDTZ01000013">
    <property type="protein sequence ID" value="KNA93354.1"/>
    <property type="molecule type" value="Genomic_DNA"/>
</dbReference>
<dbReference type="InterPro" id="IPR020458">
    <property type="entry name" value="Znf_DskA_TraR_CS"/>
</dbReference>
<proteinExistence type="predicted"/>
<feature type="region of interest" description="Disordered" evidence="5">
    <location>
        <begin position="35"/>
        <end position="54"/>
    </location>
</feature>